<evidence type="ECO:0000256" key="1">
    <source>
        <dbReference type="ARBA" id="ARBA00022723"/>
    </source>
</evidence>
<dbReference type="GO" id="GO:0005634">
    <property type="term" value="C:nucleus"/>
    <property type="evidence" value="ECO:0007669"/>
    <property type="project" value="TreeGrafter"/>
</dbReference>
<evidence type="ECO:0000256" key="4">
    <source>
        <dbReference type="PROSITE-ProRule" id="PRU00175"/>
    </source>
</evidence>
<keyword evidence="3" id="KW-0862">Zinc</keyword>
<dbReference type="PROSITE" id="PS50089">
    <property type="entry name" value="ZF_RING_2"/>
    <property type="match status" value="1"/>
</dbReference>
<dbReference type="PANTHER" id="PTHR45931:SF16">
    <property type="entry name" value="RING_U-BOX SUPERFAMILY PROTEIN"/>
    <property type="match status" value="1"/>
</dbReference>
<dbReference type="PANTHER" id="PTHR45931">
    <property type="entry name" value="SI:CH211-59O9.10"/>
    <property type="match status" value="1"/>
</dbReference>
<keyword evidence="7" id="KW-1185">Reference proteome</keyword>
<accession>A0AAD8T341</accession>
<dbReference type="InterPro" id="IPR051834">
    <property type="entry name" value="RING_finger_E3_ligase"/>
</dbReference>
<dbReference type="GO" id="GO:0008270">
    <property type="term" value="F:zinc ion binding"/>
    <property type="evidence" value="ECO:0007669"/>
    <property type="project" value="UniProtKB-KW"/>
</dbReference>
<evidence type="ECO:0000259" key="5">
    <source>
        <dbReference type="PROSITE" id="PS50089"/>
    </source>
</evidence>
<protein>
    <recommendedName>
        <fullName evidence="5">RING-type domain-containing protein</fullName>
    </recommendedName>
</protein>
<evidence type="ECO:0000256" key="2">
    <source>
        <dbReference type="ARBA" id="ARBA00022771"/>
    </source>
</evidence>
<dbReference type="Pfam" id="PF13639">
    <property type="entry name" value="zf-RING_2"/>
    <property type="match status" value="1"/>
</dbReference>
<dbReference type="SUPFAM" id="SSF57850">
    <property type="entry name" value="RING/U-box"/>
    <property type="match status" value="1"/>
</dbReference>
<dbReference type="Gene3D" id="3.30.40.10">
    <property type="entry name" value="Zinc/RING finger domain, C3HC4 (zinc finger)"/>
    <property type="match status" value="1"/>
</dbReference>
<dbReference type="SMART" id="SM00184">
    <property type="entry name" value="RING"/>
    <property type="match status" value="1"/>
</dbReference>
<proteinExistence type="predicted"/>
<dbReference type="InterPro" id="IPR001841">
    <property type="entry name" value="Znf_RING"/>
</dbReference>
<organism evidence="6 7">
    <name type="scientific">Lolium multiflorum</name>
    <name type="common">Italian ryegrass</name>
    <name type="synonym">Lolium perenne subsp. multiflorum</name>
    <dbReference type="NCBI Taxonomy" id="4521"/>
    <lineage>
        <taxon>Eukaryota</taxon>
        <taxon>Viridiplantae</taxon>
        <taxon>Streptophyta</taxon>
        <taxon>Embryophyta</taxon>
        <taxon>Tracheophyta</taxon>
        <taxon>Spermatophyta</taxon>
        <taxon>Magnoliopsida</taxon>
        <taxon>Liliopsida</taxon>
        <taxon>Poales</taxon>
        <taxon>Poaceae</taxon>
        <taxon>BOP clade</taxon>
        <taxon>Pooideae</taxon>
        <taxon>Poodae</taxon>
        <taxon>Poeae</taxon>
        <taxon>Poeae Chloroplast Group 2 (Poeae type)</taxon>
        <taxon>Loliodinae</taxon>
        <taxon>Loliinae</taxon>
        <taxon>Lolium</taxon>
    </lineage>
</organism>
<dbReference type="GO" id="GO:0006511">
    <property type="term" value="P:ubiquitin-dependent protein catabolic process"/>
    <property type="evidence" value="ECO:0007669"/>
    <property type="project" value="TreeGrafter"/>
</dbReference>
<evidence type="ECO:0000313" key="7">
    <source>
        <dbReference type="Proteomes" id="UP001231189"/>
    </source>
</evidence>
<sequence>MEEGLFWCHACSRLQGTRAGEACPICLAPDASSLERIVDVLNSSAFVHSCNPAGPPASAEPPPLVTVCDAGMTCPICLDELEPGASAAEMQCQHVYHPACLAPWLEKKGTCPVCRGKSMNEADAAGSPDGLILGDMRGADHFALGLGRRTAGLVRMVGMLDKGGELVGHRRPRGYRLRRLLPVRLFGPVHRHRQVRA</sequence>
<keyword evidence="1" id="KW-0479">Metal-binding</keyword>
<dbReference type="CDD" id="cd16454">
    <property type="entry name" value="RING-H2_PA-TM-RING"/>
    <property type="match status" value="1"/>
</dbReference>
<comment type="caution">
    <text evidence="6">The sequence shown here is derived from an EMBL/GenBank/DDBJ whole genome shotgun (WGS) entry which is preliminary data.</text>
</comment>
<dbReference type="GO" id="GO:0061630">
    <property type="term" value="F:ubiquitin protein ligase activity"/>
    <property type="evidence" value="ECO:0007669"/>
    <property type="project" value="TreeGrafter"/>
</dbReference>
<dbReference type="Proteomes" id="UP001231189">
    <property type="component" value="Unassembled WGS sequence"/>
</dbReference>
<dbReference type="AlphaFoldDB" id="A0AAD8T341"/>
<dbReference type="EMBL" id="JAUUTY010000003">
    <property type="protein sequence ID" value="KAK1668163.1"/>
    <property type="molecule type" value="Genomic_DNA"/>
</dbReference>
<evidence type="ECO:0000313" key="6">
    <source>
        <dbReference type="EMBL" id="KAK1668163.1"/>
    </source>
</evidence>
<dbReference type="InterPro" id="IPR013083">
    <property type="entry name" value="Znf_RING/FYVE/PHD"/>
</dbReference>
<keyword evidence="2 4" id="KW-0863">Zinc-finger</keyword>
<feature type="domain" description="RING-type" evidence="5">
    <location>
        <begin position="74"/>
        <end position="115"/>
    </location>
</feature>
<reference evidence="6" key="1">
    <citation type="submission" date="2023-07" db="EMBL/GenBank/DDBJ databases">
        <title>A chromosome-level genome assembly of Lolium multiflorum.</title>
        <authorList>
            <person name="Chen Y."/>
            <person name="Copetti D."/>
            <person name="Kolliker R."/>
            <person name="Studer B."/>
        </authorList>
    </citation>
    <scope>NUCLEOTIDE SEQUENCE</scope>
    <source>
        <strain evidence="6">02402/16</strain>
        <tissue evidence="6">Leaf</tissue>
    </source>
</reference>
<name>A0AAD8T341_LOLMU</name>
<gene>
    <name evidence="6" type="ORF">QYE76_056322</name>
</gene>
<evidence type="ECO:0000256" key="3">
    <source>
        <dbReference type="ARBA" id="ARBA00022833"/>
    </source>
</evidence>